<name>A0ABX2VRE1_AJEDR</name>
<dbReference type="Proteomes" id="UP000002039">
    <property type="component" value="Unassembled WGS sequence"/>
</dbReference>
<keyword evidence="3" id="KW-1185">Reference proteome</keyword>
<accession>A0ABX2VRE1</accession>
<evidence type="ECO:0000256" key="1">
    <source>
        <dbReference type="SAM" id="MobiDB-lite"/>
    </source>
</evidence>
<protein>
    <submittedName>
        <fullName evidence="2">Uncharacterized protein</fullName>
    </submittedName>
</protein>
<organism evidence="2 3">
    <name type="scientific">Ajellomyces dermatitidis (strain ER-3 / ATCC MYA-2586)</name>
    <name type="common">Blastomyces dermatitidis</name>
    <dbReference type="NCBI Taxonomy" id="559297"/>
    <lineage>
        <taxon>Eukaryota</taxon>
        <taxon>Fungi</taxon>
        <taxon>Dikarya</taxon>
        <taxon>Ascomycota</taxon>
        <taxon>Pezizomycotina</taxon>
        <taxon>Eurotiomycetes</taxon>
        <taxon>Eurotiomycetidae</taxon>
        <taxon>Onygenales</taxon>
        <taxon>Ajellomycetaceae</taxon>
        <taxon>Blastomyces</taxon>
    </lineage>
</organism>
<proteinExistence type="predicted"/>
<evidence type="ECO:0000313" key="2">
    <source>
        <dbReference type="EMBL" id="OAS99796.1"/>
    </source>
</evidence>
<feature type="region of interest" description="Disordered" evidence="1">
    <location>
        <begin position="145"/>
        <end position="168"/>
    </location>
</feature>
<feature type="compositionally biased region" description="Polar residues" evidence="1">
    <location>
        <begin position="101"/>
        <end position="125"/>
    </location>
</feature>
<sequence length="199" mass="22053">MWKYLSRRSRFFSNVRLTAHLCNSVWRSLLAFDTISVYVRRSTRNRTISTVFTYHPPFPPPPPPGALRTCLPSNKALIGDSQTNMPATAGLNAAIYKGTRTPASPRTGCSSSSTGPARQRSSFSRPTAGCAGNYRFFEMEKKPRRLQAAESLGDGPPVRRGRGYHRDQRDCRRLPKLRLPPPVMDTLGGIAVGTLCLIC</sequence>
<dbReference type="GeneID" id="69023927"/>
<gene>
    <name evidence="2" type="ORF">BDCG_01313</name>
</gene>
<reference evidence="3" key="1">
    <citation type="journal article" date="2015" name="PLoS Genet.">
        <title>The dynamic genome and transcriptome of the human fungal pathogen Blastomyces and close relative Emmonsia.</title>
        <authorList>
            <person name="Munoz J.F."/>
            <person name="Gauthier G.M."/>
            <person name="Desjardins C.A."/>
            <person name="Gallo J.E."/>
            <person name="Holder J."/>
            <person name="Sullivan T.D."/>
            <person name="Marty A.J."/>
            <person name="Carmen J.C."/>
            <person name="Chen Z."/>
            <person name="Ding L."/>
            <person name="Gujja S."/>
            <person name="Magrini V."/>
            <person name="Misas E."/>
            <person name="Mitreva M."/>
            <person name="Priest M."/>
            <person name="Saif S."/>
            <person name="Whiston E.A."/>
            <person name="Young S."/>
            <person name="Zeng Q."/>
            <person name="Goldman W.E."/>
            <person name="Mardis E.R."/>
            <person name="Taylor J.W."/>
            <person name="McEwen J.G."/>
            <person name="Clay O.K."/>
            <person name="Klein B.S."/>
            <person name="Cuomo C.A."/>
        </authorList>
    </citation>
    <scope>NUCLEOTIDE SEQUENCE [LARGE SCALE GENOMIC DNA]</scope>
    <source>
        <strain evidence="3">ER-3 / ATCC MYA-2586</strain>
    </source>
</reference>
<feature type="region of interest" description="Disordered" evidence="1">
    <location>
        <begin position="101"/>
        <end position="126"/>
    </location>
</feature>
<dbReference type="EMBL" id="EQ999973">
    <property type="protein sequence ID" value="OAS99796.1"/>
    <property type="molecule type" value="Genomic_DNA"/>
</dbReference>
<evidence type="ECO:0000313" key="3">
    <source>
        <dbReference type="Proteomes" id="UP000002039"/>
    </source>
</evidence>
<dbReference type="RefSeq" id="XP_045279524.1">
    <property type="nucleotide sequence ID" value="XM_045416816.1"/>
</dbReference>